<feature type="transmembrane region" description="Helical" evidence="1">
    <location>
        <begin position="215"/>
        <end position="235"/>
    </location>
</feature>
<organism evidence="2 3">
    <name type="scientific">Candidatus Dormiibacter inghamiae</name>
    <dbReference type="NCBI Taxonomy" id="3127013"/>
    <lineage>
        <taxon>Bacteria</taxon>
        <taxon>Bacillati</taxon>
        <taxon>Candidatus Dormiibacterota</taxon>
        <taxon>Candidatus Dormibacteria</taxon>
        <taxon>Candidatus Dormibacterales</taxon>
        <taxon>Candidatus Dormibacteraceae</taxon>
        <taxon>Candidatus Dormiibacter</taxon>
    </lineage>
</organism>
<proteinExistence type="predicted"/>
<feature type="transmembrane region" description="Helical" evidence="1">
    <location>
        <begin position="191"/>
        <end position="209"/>
    </location>
</feature>
<dbReference type="EMBL" id="JAEKNQ010000006">
    <property type="protein sequence ID" value="MBJ7601731.1"/>
    <property type="molecule type" value="Genomic_DNA"/>
</dbReference>
<dbReference type="AlphaFoldDB" id="A0A934NAS2"/>
<reference evidence="2 3" key="1">
    <citation type="submission" date="2020-10" db="EMBL/GenBank/DDBJ databases">
        <title>Ca. Dormibacterota MAGs.</title>
        <authorList>
            <person name="Montgomery K."/>
        </authorList>
    </citation>
    <scope>NUCLEOTIDE SEQUENCE [LARGE SCALE GENOMIC DNA]</scope>
    <source>
        <strain evidence="2">SC8811_S16_3</strain>
    </source>
</reference>
<keyword evidence="1" id="KW-0472">Membrane</keyword>
<name>A0A934NAS2_9BACT</name>
<keyword evidence="1" id="KW-0812">Transmembrane</keyword>
<gene>
    <name evidence="2" type="ORF">JF888_00810</name>
</gene>
<feature type="transmembrane region" description="Helical" evidence="1">
    <location>
        <begin position="48"/>
        <end position="68"/>
    </location>
</feature>
<protein>
    <submittedName>
        <fullName evidence="2">Uncharacterized protein</fullName>
    </submittedName>
</protein>
<feature type="transmembrane region" description="Helical" evidence="1">
    <location>
        <begin position="80"/>
        <end position="98"/>
    </location>
</feature>
<accession>A0A934NAS2</accession>
<feature type="transmembrane region" description="Helical" evidence="1">
    <location>
        <begin position="247"/>
        <end position="265"/>
    </location>
</feature>
<feature type="transmembrane region" description="Helical" evidence="1">
    <location>
        <begin position="104"/>
        <end position="123"/>
    </location>
</feature>
<sequence length="270" mass="28945">MKTPPPADNHVLPALRSVPQRDFRFLVFAGVILVALALGLQSDLVGNQIWALSGGLVLLAAAVLVGYLRVESKLPAIEHFVPVALAVVALTGVALLSRGHFLRYAAAAAAFGIAFAAVAQLDLKHLRAQAKPGHLIVQDTVLVVCVAGAFLGVLIATQDLAIRLGAVFAIAGLASYRSFRVLGAPIPGRPALMFAALVAELVTFFAWALSATAYFGEGLFAVMLMLIWYVNRGFVRHTYERSLTRQVFLEYGLLGLLAAFLFFVSRQPLH</sequence>
<feature type="transmembrane region" description="Helical" evidence="1">
    <location>
        <begin position="161"/>
        <end position="179"/>
    </location>
</feature>
<comment type="caution">
    <text evidence="2">The sequence shown here is derived from an EMBL/GenBank/DDBJ whole genome shotgun (WGS) entry which is preliminary data.</text>
</comment>
<evidence type="ECO:0000313" key="3">
    <source>
        <dbReference type="Proteomes" id="UP000620075"/>
    </source>
</evidence>
<dbReference type="RefSeq" id="WP_338176087.1">
    <property type="nucleotide sequence ID" value="NZ_JAEKNQ010000006.1"/>
</dbReference>
<dbReference type="Proteomes" id="UP000620075">
    <property type="component" value="Unassembled WGS sequence"/>
</dbReference>
<feature type="transmembrane region" description="Helical" evidence="1">
    <location>
        <begin position="135"/>
        <end position="155"/>
    </location>
</feature>
<evidence type="ECO:0000256" key="1">
    <source>
        <dbReference type="SAM" id="Phobius"/>
    </source>
</evidence>
<feature type="transmembrane region" description="Helical" evidence="1">
    <location>
        <begin position="23"/>
        <end position="42"/>
    </location>
</feature>
<evidence type="ECO:0000313" key="2">
    <source>
        <dbReference type="EMBL" id="MBJ7601731.1"/>
    </source>
</evidence>
<keyword evidence="1" id="KW-1133">Transmembrane helix</keyword>